<evidence type="ECO:0000313" key="1">
    <source>
        <dbReference type="EMBL" id="CAB4871241.1"/>
    </source>
</evidence>
<dbReference type="AlphaFoldDB" id="A0A6J7DL36"/>
<sequence>MTFVRLHFWGVANSYIPSALARMGTSRLDLRGIEHLSFAKLLGTAKPTTFTPTATDFNHWGLLTVWDDQDAAIEFDNSRVTKSWGLIAAETLRIDMTPIASHGQWSKREPFGNPEPAKVDGPVAAITRARIRPNKMLEFWKASEKVAQALSSAEGLVLTSGIGESPVGLQGTFSVWESAEAMRTFAYTQPAHTEVIDQTPVIKWYAEELFARFAVNSMKGRFAGMDFDLSGPAHD</sequence>
<dbReference type="InterPro" id="IPR049574">
    <property type="entry name" value="CrtA-like"/>
</dbReference>
<accession>A0A6J7DL36</accession>
<proteinExistence type="predicted"/>
<reference evidence="1" key="1">
    <citation type="submission" date="2020-05" db="EMBL/GenBank/DDBJ databases">
        <authorList>
            <person name="Chiriac C."/>
            <person name="Salcher M."/>
            <person name="Ghai R."/>
            <person name="Kavagutti S V."/>
        </authorList>
    </citation>
    <scope>NUCLEOTIDE SEQUENCE</scope>
</reference>
<dbReference type="CDD" id="cd21650">
    <property type="entry name" value="CrtA-like"/>
    <property type="match status" value="1"/>
</dbReference>
<protein>
    <submittedName>
        <fullName evidence="1">Unannotated protein</fullName>
    </submittedName>
</protein>
<organism evidence="1">
    <name type="scientific">freshwater metagenome</name>
    <dbReference type="NCBI Taxonomy" id="449393"/>
    <lineage>
        <taxon>unclassified sequences</taxon>
        <taxon>metagenomes</taxon>
        <taxon>ecological metagenomes</taxon>
    </lineage>
</organism>
<dbReference type="EMBL" id="CAFBLM010000032">
    <property type="protein sequence ID" value="CAB4871241.1"/>
    <property type="molecule type" value="Genomic_DNA"/>
</dbReference>
<name>A0A6J7DL36_9ZZZZ</name>
<gene>
    <name evidence="1" type="ORF">UFOPK3401_00819</name>
</gene>